<evidence type="ECO:0000313" key="4">
    <source>
        <dbReference type="Proteomes" id="UP001212152"/>
    </source>
</evidence>
<keyword evidence="4" id="KW-1185">Reference proteome</keyword>
<feature type="region of interest" description="Disordered" evidence="1">
    <location>
        <begin position="162"/>
        <end position="189"/>
    </location>
</feature>
<dbReference type="PANTHER" id="PTHR38543">
    <property type="entry name" value="OS04G0465800 PROTEIN"/>
    <property type="match status" value="1"/>
</dbReference>
<protein>
    <submittedName>
        <fullName evidence="3">Uncharacterized protein</fullName>
    </submittedName>
</protein>
<name>A0AAD5TJY4_9FUNG</name>
<sequence>MPSTVAHALSTVGIGISLQAFSRGRFKALHVVLLVLHATNGPDIGSVFEFLMQPVNPTLGTRFMDVVHSPLGYPLTAGLGWVWVGMWLSRRDLVFGGKSWRDFSIVSRRDDDDDDDGGDVRRRQRRHWRQRRRRGLARPADGSDIGLTEAGAGAADVAVNAGEGDEEAQPPAMDATTDESDSDDGDNELDVKREPASLQLTFWRSWCLAQAGSLLHYRLDTLYENNGATPTYRWIISTGYWLPGANDIIYPSVTLAFLVTLTSLIATFAIAFTSLRTTLPLPRRVNALLRTRASRIWAVAGVAMVLAVGYCVFFWTRLRIEPRVPAVGEEADLGVLMFEAATTVLPLVLCGMACGELF</sequence>
<gene>
    <name evidence="3" type="ORF">HDU87_004561</name>
</gene>
<feature type="compositionally biased region" description="Acidic residues" evidence="1">
    <location>
        <begin position="176"/>
        <end position="188"/>
    </location>
</feature>
<keyword evidence="2" id="KW-1133">Transmembrane helix</keyword>
<accession>A0AAD5TJY4</accession>
<keyword evidence="2" id="KW-0812">Transmembrane</keyword>
<organism evidence="3 4">
    <name type="scientific">Geranomyces variabilis</name>
    <dbReference type="NCBI Taxonomy" id="109894"/>
    <lineage>
        <taxon>Eukaryota</taxon>
        <taxon>Fungi</taxon>
        <taxon>Fungi incertae sedis</taxon>
        <taxon>Chytridiomycota</taxon>
        <taxon>Chytridiomycota incertae sedis</taxon>
        <taxon>Chytridiomycetes</taxon>
        <taxon>Spizellomycetales</taxon>
        <taxon>Powellomycetaceae</taxon>
        <taxon>Geranomyces</taxon>
    </lineage>
</organism>
<dbReference type="Proteomes" id="UP001212152">
    <property type="component" value="Unassembled WGS sequence"/>
</dbReference>
<comment type="caution">
    <text evidence="3">The sequence shown here is derived from an EMBL/GenBank/DDBJ whole genome shotgun (WGS) entry which is preliminary data.</text>
</comment>
<dbReference type="EMBL" id="JADGJQ010000034">
    <property type="protein sequence ID" value="KAJ3177309.1"/>
    <property type="molecule type" value="Genomic_DNA"/>
</dbReference>
<feature type="transmembrane region" description="Helical" evidence="2">
    <location>
        <begin position="335"/>
        <end position="355"/>
    </location>
</feature>
<evidence type="ECO:0000256" key="1">
    <source>
        <dbReference type="SAM" id="MobiDB-lite"/>
    </source>
</evidence>
<reference evidence="3" key="1">
    <citation type="submission" date="2020-05" db="EMBL/GenBank/DDBJ databases">
        <title>Phylogenomic resolution of chytrid fungi.</title>
        <authorList>
            <person name="Stajich J.E."/>
            <person name="Amses K."/>
            <person name="Simmons R."/>
            <person name="Seto K."/>
            <person name="Myers J."/>
            <person name="Bonds A."/>
            <person name="Quandt C.A."/>
            <person name="Barry K."/>
            <person name="Liu P."/>
            <person name="Grigoriev I."/>
            <person name="Longcore J.E."/>
            <person name="James T.Y."/>
        </authorList>
    </citation>
    <scope>NUCLEOTIDE SEQUENCE</scope>
    <source>
        <strain evidence="3">JEL0379</strain>
    </source>
</reference>
<keyword evidence="2" id="KW-0472">Membrane</keyword>
<evidence type="ECO:0000313" key="3">
    <source>
        <dbReference type="EMBL" id="KAJ3177309.1"/>
    </source>
</evidence>
<proteinExistence type="predicted"/>
<feature type="region of interest" description="Disordered" evidence="1">
    <location>
        <begin position="107"/>
        <end position="147"/>
    </location>
</feature>
<feature type="transmembrane region" description="Helical" evidence="2">
    <location>
        <begin position="296"/>
        <end position="315"/>
    </location>
</feature>
<feature type="transmembrane region" description="Helical" evidence="2">
    <location>
        <begin position="255"/>
        <end position="275"/>
    </location>
</feature>
<feature type="compositionally biased region" description="Basic residues" evidence="1">
    <location>
        <begin position="122"/>
        <end position="136"/>
    </location>
</feature>
<dbReference type="PANTHER" id="PTHR38543:SF1">
    <property type="entry name" value="OS04G0465800 PROTEIN"/>
    <property type="match status" value="1"/>
</dbReference>
<evidence type="ECO:0000256" key="2">
    <source>
        <dbReference type="SAM" id="Phobius"/>
    </source>
</evidence>
<dbReference type="AlphaFoldDB" id="A0AAD5TJY4"/>